<keyword evidence="2" id="KW-1185">Reference proteome</keyword>
<gene>
    <name evidence="1" type="ORF">IDH45_28450</name>
</gene>
<dbReference type="SUPFAM" id="SSF52540">
    <property type="entry name" value="P-loop containing nucleoside triphosphate hydrolases"/>
    <property type="match status" value="1"/>
</dbReference>
<organism evidence="1 2">
    <name type="scientific">Paenibacillus oceani</name>
    <dbReference type="NCBI Taxonomy" id="2772510"/>
    <lineage>
        <taxon>Bacteria</taxon>
        <taxon>Bacillati</taxon>
        <taxon>Bacillota</taxon>
        <taxon>Bacilli</taxon>
        <taxon>Bacillales</taxon>
        <taxon>Paenibacillaceae</taxon>
        <taxon>Paenibacillus</taxon>
    </lineage>
</organism>
<dbReference type="RefSeq" id="WP_190931542.1">
    <property type="nucleotide sequence ID" value="NZ_JACXJA010000049.1"/>
</dbReference>
<proteinExistence type="predicted"/>
<dbReference type="EMBL" id="JACXJA010000049">
    <property type="protein sequence ID" value="MBD2865921.1"/>
    <property type="molecule type" value="Genomic_DNA"/>
</dbReference>
<dbReference type="AlphaFoldDB" id="A0A927H265"/>
<reference evidence="1" key="1">
    <citation type="submission" date="2020-09" db="EMBL/GenBank/DDBJ databases">
        <title>A novel bacterium of genus Paenibacillus, isolated from South China Sea.</title>
        <authorList>
            <person name="Huang H."/>
            <person name="Mo K."/>
            <person name="Hu Y."/>
        </authorList>
    </citation>
    <scope>NUCLEOTIDE SEQUENCE</scope>
    <source>
        <strain evidence="1">IB182363</strain>
    </source>
</reference>
<dbReference type="Gene3D" id="3.40.50.300">
    <property type="entry name" value="P-loop containing nucleotide triphosphate hydrolases"/>
    <property type="match status" value="1"/>
</dbReference>
<comment type="caution">
    <text evidence="1">The sequence shown here is derived from an EMBL/GenBank/DDBJ whole genome shotgun (WGS) entry which is preliminary data.</text>
</comment>
<name>A0A927H265_9BACL</name>
<evidence type="ECO:0000313" key="2">
    <source>
        <dbReference type="Proteomes" id="UP000639396"/>
    </source>
</evidence>
<accession>A0A927H265</accession>
<dbReference type="InterPro" id="IPR027417">
    <property type="entry name" value="P-loop_NTPase"/>
</dbReference>
<dbReference type="Proteomes" id="UP000639396">
    <property type="component" value="Unassembled WGS sequence"/>
</dbReference>
<sequence length="45" mass="4937">MHQSTVICISGPSGAGKSSLMERTVELLEDSVSFYFDAYQSTLLH</sequence>
<evidence type="ECO:0000313" key="1">
    <source>
        <dbReference type="EMBL" id="MBD2865921.1"/>
    </source>
</evidence>
<protein>
    <submittedName>
        <fullName evidence="1">Uncharacterized protein</fullName>
    </submittedName>
</protein>